<sequence>MIAEGLMREDEDISPQAARRRWYDRRRIESLKYRRQQGAMRKRANRLSSHPRDVQVFEVMKHLRKTLPAGELLYCTDERLEKLAIRQLFQMQLFEAHDTHV</sequence>
<dbReference type="InterPro" id="IPR003446">
    <property type="entry name" value="Plasmid_replication_init_RepA"/>
</dbReference>
<name>H3RL35_PANSE</name>
<evidence type="ECO:0000256" key="4">
    <source>
        <dbReference type="ARBA" id="ARBA00022705"/>
    </source>
</evidence>
<keyword evidence="4" id="KW-0235">DNA replication</keyword>
<reference evidence="5 6" key="1">
    <citation type="journal article" date="2012" name="Mol. Microbiol.">
        <title>The genetic and structural basis of two distinct terminal side branch residues in stewartan and amylovoran exopolysaccharides and their potential role in host adaptation.</title>
        <authorList>
            <person name="Wang X."/>
            <person name="Yang F."/>
            <person name="von Bodman S.B."/>
        </authorList>
    </citation>
    <scope>NUCLEOTIDE SEQUENCE [LARGE SCALE GENOMIC DNA]</scope>
    <source>
        <strain evidence="5 6">DC283</strain>
    </source>
</reference>
<evidence type="ECO:0000313" key="5">
    <source>
        <dbReference type="EMBL" id="EHT98030.1"/>
    </source>
</evidence>
<comment type="similarity">
    <text evidence="2">Belongs to the IncFII RepA family.</text>
</comment>
<organism evidence="5 6">
    <name type="scientific">Pantoea stewartii subsp. stewartii DC283</name>
    <dbReference type="NCBI Taxonomy" id="660596"/>
    <lineage>
        <taxon>Bacteria</taxon>
        <taxon>Pseudomonadati</taxon>
        <taxon>Pseudomonadota</taxon>
        <taxon>Gammaproteobacteria</taxon>
        <taxon>Enterobacterales</taxon>
        <taxon>Erwiniaceae</taxon>
        <taxon>Pantoea</taxon>
    </lineage>
</organism>
<proteinExistence type="inferred from homology"/>
<protein>
    <submittedName>
        <fullName evidence="5">Replication initiation protein</fullName>
    </submittedName>
</protein>
<dbReference type="NCBIfam" id="NF040977">
    <property type="entry name" value="RepA_IncFII_LM"/>
    <property type="match status" value="1"/>
</dbReference>
<evidence type="ECO:0000256" key="1">
    <source>
        <dbReference type="ARBA" id="ARBA00002740"/>
    </source>
</evidence>
<keyword evidence="3" id="KW-0615">Plasmid copy control</keyword>
<dbReference type="PATRIC" id="fig|660596.6.peg.5144"/>
<evidence type="ECO:0000313" key="6">
    <source>
        <dbReference type="Proteomes" id="UP000005050"/>
    </source>
</evidence>
<evidence type="ECO:0000256" key="3">
    <source>
        <dbReference type="ARBA" id="ARBA00022689"/>
    </source>
</evidence>
<gene>
    <name evidence="5" type="ORF">CKS_4491</name>
</gene>
<comment type="caution">
    <text evidence="5">The sequence shown here is derived from an EMBL/GenBank/DDBJ whole genome shotgun (WGS) entry which is preliminary data.</text>
</comment>
<dbReference type="GO" id="GO:0006276">
    <property type="term" value="P:plasmid maintenance"/>
    <property type="evidence" value="ECO:0007669"/>
    <property type="project" value="UniProtKB-KW"/>
</dbReference>
<comment type="function">
    <text evidence="1">This protein is essential for plasmid replication; it is involved in copy control functions.</text>
</comment>
<dbReference type="GO" id="GO:0006260">
    <property type="term" value="P:DNA replication"/>
    <property type="evidence" value="ECO:0007669"/>
    <property type="project" value="UniProtKB-KW"/>
</dbReference>
<dbReference type="AlphaFoldDB" id="H3RL35"/>
<accession>H3RL35</accession>
<dbReference type="EMBL" id="AHIE01000039">
    <property type="protein sequence ID" value="EHT98030.1"/>
    <property type="molecule type" value="Genomic_DNA"/>
</dbReference>
<evidence type="ECO:0000256" key="2">
    <source>
        <dbReference type="ARBA" id="ARBA00008256"/>
    </source>
</evidence>
<dbReference type="Proteomes" id="UP000005050">
    <property type="component" value="Unassembled WGS sequence"/>
</dbReference>